<sequence length="300" mass="31375">MATEQLRCACARSDEEIALIANRMRHDEIEMLAASGSGHPGGSLSATDILATLYFSGVMGYDPADAECAERDRFVLSKGHAAPALYAVLAQVGYLPREELVTLRKFGSRLQGHPDCHACPGVEVCTGSLGQGLSVASGMALGFKLDAARDGGEPRRAFALLGDGELQEGQNWEAAMFASHKGLDNLVAIVDSNNLQIDGHVSDVCAVQPLDARFEAFGWNVIKVADGNSVPAVRAALEEAVAHEGAPTAIICTTIKGKGVSFMEDQVSWHGNAPSAEQAEAALAEIDAAGDKLACAGKEA</sequence>
<comment type="cofactor">
    <cofactor evidence="1">
        <name>thiamine diphosphate</name>
        <dbReference type="ChEBI" id="CHEBI:58937"/>
    </cofactor>
</comment>
<dbReference type="RefSeq" id="WP_273188650.1">
    <property type="nucleotide sequence ID" value="NZ_DYUZ01000007.1"/>
</dbReference>
<evidence type="ECO:0000256" key="5">
    <source>
        <dbReference type="ARBA" id="ARBA00023052"/>
    </source>
</evidence>
<dbReference type="Pfam" id="PF00456">
    <property type="entry name" value="Transketolase_N"/>
    <property type="match status" value="1"/>
</dbReference>
<evidence type="ECO:0000313" key="8">
    <source>
        <dbReference type="Proteomes" id="UP000753256"/>
    </source>
</evidence>
<accession>A0A921ISL6</accession>
<evidence type="ECO:0000256" key="3">
    <source>
        <dbReference type="ARBA" id="ARBA00022679"/>
    </source>
</evidence>
<dbReference type="GO" id="GO:0016740">
    <property type="term" value="F:transferase activity"/>
    <property type="evidence" value="ECO:0007669"/>
    <property type="project" value="UniProtKB-KW"/>
</dbReference>
<keyword evidence="5" id="KW-0786">Thiamine pyrophosphate</keyword>
<dbReference type="PROSITE" id="PS00801">
    <property type="entry name" value="TRANSKETOLASE_1"/>
    <property type="match status" value="1"/>
</dbReference>
<dbReference type="GO" id="GO:0000287">
    <property type="term" value="F:magnesium ion binding"/>
    <property type="evidence" value="ECO:0007669"/>
    <property type="project" value="UniProtKB-ARBA"/>
</dbReference>
<dbReference type="InterPro" id="IPR005474">
    <property type="entry name" value="Transketolase_N"/>
</dbReference>
<feature type="domain" description="Transketolase N-terminal" evidence="6">
    <location>
        <begin position="20"/>
        <end position="279"/>
    </location>
</feature>
<dbReference type="AlphaFoldDB" id="A0A921ISL6"/>
<dbReference type="SUPFAM" id="SSF52518">
    <property type="entry name" value="Thiamin diphosphate-binding fold (THDP-binding)"/>
    <property type="match status" value="1"/>
</dbReference>
<proteinExistence type="inferred from homology"/>
<keyword evidence="3" id="KW-0808">Transferase</keyword>
<evidence type="ECO:0000256" key="4">
    <source>
        <dbReference type="ARBA" id="ARBA00022723"/>
    </source>
</evidence>
<reference evidence="7" key="2">
    <citation type="submission" date="2021-09" db="EMBL/GenBank/DDBJ databases">
        <authorList>
            <person name="Gilroy R."/>
        </authorList>
    </citation>
    <scope>NUCLEOTIDE SEQUENCE</scope>
    <source>
        <strain evidence="7">ChiHjej13B12-9602</strain>
    </source>
</reference>
<dbReference type="CDD" id="cd02012">
    <property type="entry name" value="TPP_TK"/>
    <property type="match status" value="1"/>
</dbReference>
<dbReference type="InterPro" id="IPR049557">
    <property type="entry name" value="Transketolase_CS"/>
</dbReference>
<dbReference type="PANTHER" id="PTHR47514:SF1">
    <property type="entry name" value="TRANSKETOLASE N-TERMINAL SECTION-RELATED"/>
    <property type="match status" value="1"/>
</dbReference>
<dbReference type="InterPro" id="IPR029061">
    <property type="entry name" value="THDP-binding"/>
</dbReference>
<comment type="similarity">
    <text evidence="2">Belongs to the transketolase family.</text>
</comment>
<evidence type="ECO:0000256" key="1">
    <source>
        <dbReference type="ARBA" id="ARBA00001964"/>
    </source>
</evidence>
<evidence type="ECO:0000313" key="7">
    <source>
        <dbReference type="EMBL" id="HJG36474.1"/>
    </source>
</evidence>
<dbReference type="EMBL" id="DYUZ01000007">
    <property type="protein sequence ID" value="HJG36474.1"/>
    <property type="molecule type" value="Genomic_DNA"/>
</dbReference>
<reference evidence="7" key="1">
    <citation type="journal article" date="2021" name="PeerJ">
        <title>Extensive microbial diversity within the chicken gut microbiome revealed by metagenomics and culture.</title>
        <authorList>
            <person name="Gilroy R."/>
            <person name="Ravi A."/>
            <person name="Getino M."/>
            <person name="Pursley I."/>
            <person name="Horton D.L."/>
            <person name="Alikhan N.F."/>
            <person name="Baker D."/>
            <person name="Gharbi K."/>
            <person name="Hall N."/>
            <person name="Watson M."/>
            <person name="Adriaenssens E.M."/>
            <person name="Foster-Nyarko E."/>
            <person name="Jarju S."/>
            <person name="Secka A."/>
            <person name="Antonio M."/>
            <person name="Oren A."/>
            <person name="Chaudhuri R.R."/>
            <person name="La Ragione R."/>
            <person name="Hildebrand F."/>
            <person name="Pallen M.J."/>
        </authorList>
    </citation>
    <scope>NUCLEOTIDE SEQUENCE</scope>
    <source>
        <strain evidence="7">ChiHjej13B12-9602</strain>
    </source>
</reference>
<dbReference type="Proteomes" id="UP000753256">
    <property type="component" value="Unassembled WGS sequence"/>
</dbReference>
<keyword evidence="4" id="KW-0479">Metal-binding</keyword>
<dbReference type="Gene3D" id="3.40.50.970">
    <property type="match status" value="1"/>
</dbReference>
<comment type="caution">
    <text evidence="7">The sequence shown here is derived from an EMBL/GenBank/DDBJ whole genome shotgun (WGS) entry which is preliminary data.</text>
</comment>
<gene>
    <name evidence="7" type="ORF">K8V70_01225</name>
</gene>
<protein>
    <submittedName>
        <fullName evidence="7">Transketolase</fullName>
    </submittedName>
</protein>
<organism evidence="7 8">
    <name type="scientific">Enorma phocaeensis</name>
    <dbReference type="NCBI Taxonomy" id="1871019"/>
    <lineage>
        <taxon>Bacteria</taxon>
        <taxon>Bacillati</taxon>
        <taxon>Actinomycetota</taxon>
        <taxon>Coriobacteriia</taxon>
        <taxon>Coriobacteriales</taxon>
        <taxon>Coriobacteriaceae</taxon>
        <taxon>Enorma</taxon>
    </lineage>
</organism>
<name>A0A921ISL6_9ACTN</name>
<evidence type="ECO:0000259" key="6">
    <source>
        <dbReference type="Pfam" id="PF00456"/>
    </source>
</evidence>
<evidence type="ECO:0000256" key="2">
    <source>
        <dbReference type="ARBA" id="ARBA00007131"/>
    </source>
</evidence>
<dbReference type="PANTHER" id="PTHR47514">
    <property type="entry name" value="TRANSKETOLASE N-TERMINAL SECTION-RELATED"/>
    <property type="match status" value="1"/>
</dbReference>